<gene>
    <name evidence="1" type="ORF">CEXT_407581</name>
</gene>
<keyword evidence="2" id="KW-1185">Reference proteome</keyword>
<dbReference type="Proteomes" id="UP001054945">
    <property type="component" value="Unassembled WGS sequence"/>
</dbReference>
<comment type="caution">
    <text evidence="1">The sequence shown here is derived from an EMBL/GenBank/DDBJ whole genome shotgun (WGS) entry which is preliminary data.</text>
</comment>
<evidence type="ECO:0000313" key="2">
    <source>
        <dbReference type="Proteomes" id="UP001054945"/>
    </source>
</evidence>
<protein>
    <submittedName>
        <fullName evidence="1">Uncharacterized protein</fullName>
    </submittedName>
</protein>
<reference evidence="1 2" key="1">
    <citation type="submission" date="2021-06" db="EMBL/GenBank/DDBJ databases">
        <title>Caerostris extrusa draft genome.</title>
        <authorList>
            <person name="Kono N."/>
            <person name="Arakawa K."/>
        </authorList>
    </citation>
    <scope>NUCLEOTIDE SEQUENCE [LARGE SCALE GENOMIC DNA]</scope>
</reference>
<sequence>MYVIVIVRQVEIGVAVLVEDFVNSGAQFTIVAIFGTHSDESVVSCRFEKDDFKTKKNFGNDSRDCEGSMYSL</sequence>
<dbReference type="AlphaFoldDB" id="A0AAV4QTP4"/>
<organism evidence="1 2">
    <name type="scientific">Caerostris extrusa</name>
    <name type="common">Bark spider</name>
    <name type="synonym">Caerostris bankana</name>
    <dbReference type="NCBI Taxonomy" id="172846"/>
    <lineage>
        <taxon>Eukaryota</taxon>
        <taxon>Metazoa</taxon>
        <taxon>Ecdysozoa</taxon>
        <taxon>Arthropoda</taxon>
        <taxon>Chelicerata</taxon>
        <taxon>Arachnida</taxon>
        <taxon>Araneae</taxon>
        <taxon>Araneomorphae</taxon>
        <taxon>Entelegynae</taxon>
        <taxon>Araneoidea</taxon>
        <taxon>Araneidae</taxon>
        <taxon>Caerostris</taxon>
    </lineage>
</organism>
<proteinExistence type="predicted"/>
<accession>A0AAV4QTP4</accession>
<evidence type="ECO:0000313" key="1">
    <source>
        <dbReference type="EMBL" id="GIY12840.1"/>
    </source>
</evidence>
<dbReference type="EMBL" id="BPLR01006857">
    <property type="protein sequence ID" value="GIY12840.1"/>
    <property type="molecule type" value="Genomic_DNA"/>
</dbReference>
<name>A0AAV4QTP4_CAEEX</name>